<dbReference type="EMBL" id="KV424104">
    <property type="protein sequence ID" value="KZT51503.1"/>
    <property type="molecule type" value="Genomic_DNA"/>
</dbReference>
<evidence type="ECO:0000313" key="4">
    <source>
        <dbReference type="Proteomes" id="UP000076842"/>
    </source>
</evidence>
<evidence type="ECO:0000256" key="2">
    <source>
        <dbReference type="SAM" id="Phobius"/>
    </source>
</evidence>
<evidence type="ECO:0000256" key="1">
    <source>
        <dbReference type="SAM" id="MobiDB-lite"/>
    </source>
</evidence>
<keyword evidence="2" id="KW-0472">Membrane</keyword>
<reference evidence="3 4" key="1">
    <citation type="journal article" date="2016" name="Mol. Biol. Evol.">
        <title>Comparative Genomics of Early-Diverging Mushroom-Forming Fungi Provides Insights into the Origins of Lignocellulose Decay Capabilities.</title>
        <authorList>
            <person name="Nagy L.G."/>
            <person name="Riley R."/>
            <person name="Tritt A."/>
            <person name="Adam C."/>
            <person name="Daum C."/>
            <person name="Floudas D."/>
            <person name="Sun H."/>
            <person name="Yadav J.S."/>
            <person name="Pangilinan J."/>
            <person name="Larsson K.H."/>
            <person name="Matsuura K."/>
            <person name="Barry K."/>
            <person name="Labutti K."/>
            <person name="Kuo R."/>
            <person name="Ohm R.A."/>
            <person name="Bhattacharya S.S."/>
            <person name="Shirouzu T."/>
            <person name="Yoshinaga Y."/>
            <person name="Martin F.M."/>
            <person name="Grigoriev I.V."/>
            <person name="Hibbett D.S."/>
        </authorList>
    </citation>
    <scope>NUCLEOTIDE SEQUENCE [LARGE SCALE GENOMIC DNA]</scope>
    <source>
        <strain evidence="3 4">HHB12733</strain>
    </source>
</reference>
<dbReference type="Proteomes" id="UP000076842">
    <property type="component" value="Unassembled WGS sequence"/>
</dbReference>
<gene>
    <name evidence="3" type="ORF">CALCODRAFT_132495</name>
</gene>
<organism evidence="3 4">
    <name type="scientific">Calocera cornea HHB12733</name>
    <dbReference type="NCBI Taxonomy" id="1353952"/>
    <lineage>
        <taxon>Eukaryota</taxon>
        <taxon>Fungi</taxon>
        <taxon>Dikarya</taxon>
        <taxon>Basidiomycota</taxon>
        <taxon>Agaricomycotina</taxon>
        <taxon>Dacrymycetes</taxon>
        <taxon>Dacrymycetales</taxon>
        <taxon>Dacrymycetaceae</taxon>
        <taxon>Calocera</taxon>
    </lineage>
</organism>
<keyword evidence="2" id="KW-1133">Transmembrane helix</keyword>
<proteinExistence type="predicted"/>
<dbReference type="AlphaFoldDB" id="A0A165CVZ2"/>
<protein>
    <submittedName>
        <fullName evidence="3">Uncharacterized protein</fullName>
    </submittedName>
</protein>
<sequence>MRAPQLGPLPVRGGDEGEPRPGRSRHDRPVRSFLPTVLFSIRVILLAPLLLFLPNHGHLFYRFRPVMLYHACPLYPTVTCKWLMVI</sequence>
<name>A0A165CVZ2_9BASI</name>
<evidence type="ECO:0000313" key="3">
    <source>
        <dbReference type="EMBL" id="KZT51503.1"/>
    </source>
</evidence>
<accession>A0A165CVZ2</accession>
<feature type="transmembrane region" description="Helical" evidence="2">
    <location>
        <begin position="33"/>
        <end position="53"/>
    </location>
</feature>
<dbReference type="InParanoid" id="A0A165CVZ2"/>
<keyword evidence="4" id="KW-1185">Reference proteome</keyword>
<keyword evidence="2" id="KW-0812">Transmembrane</keyword>
<feature type="region of interest" description="Disordered" evidence="1">
    <location>
        <begin position="1"/>
        <end position="28"/>
    </location>
</feature>